<accession>Q583A5</accession>
<feature type="chain" id="PRO_5013107823" description="Variant surface glycoprotein" evidence="1">
    <location>
        <begin position="16"/>
        <end position="51"/>
    </location>
</feature>
<dbReference type="AlphaFoldDB" id="Q583A5"/>
<keyword evidence="1" id="KW-0732">Signal</keyword>
<proteinExistence type="predicted"/>
<protein>
    <recommendedName>
        <fullName evidence="3">Variant surface glycoprotein</fullName>
    </recommendedName>
</protein>
<reference evidence="2" key="1">
    <citation type="submission" date="2001-01" db="EMBL/GenBank/DDBJ databases">
        <authorList>
            <person name="Ghedin E."/>
            <person name="Blandin G."/>
            <person name="Bartholomeu D."/>
            <person name="Caler E."/>
            <person name="Haas B."/>
            <person name="Hannick L."/>
            <person name="Shallom J."/>
            <person name="Hou L."/>
            <person name="Djikeng A."/>
            <person name="Feldblyum T."/>
            <person name="Hostetler J."/>
            <person name="Johnson J."/>
            <person name="Jones K."/>
            <person name="Koo H.L."/>
            <person name="Larkin C."/>
            <person name="Pai G."/>
            <person name="Peterson J."/>
            <person name="Khalak H.G."/>
            <person name="Salzberg S."/>
            <person name="Simpson A.J."/>
            <person name="Tallon L."/>
            <person name="Van Aken S."/>
            <person name="Wanless D."/>
            <person name="White O."/>
            <person name="Wortman J."/>
            <person name="Fraser C.M."/>
            <person name="El-Sayed N.M.A."/>
        </authorList>
    </citation>
    <scope>NUCLEOTIDE SEQUENCE</scope>
    <source>
        <strain evidence="2">GUTat10.1</strain>
    </source>
</reference>
<name>Q583A5_9TRYP</name>
<evidence type="ECO:0008006" key="3">
    <source>
        <dbReference type="Google" id="ProtNLM"/>
    </source>
</evidence>
<gene>
    <name evidence="2" type="ORF">Tb04.4J6.210</name>
</gene>
<feature type="signal peptide" evidence="1">
    <location>
        <begin position="1"/>
        <end position="15"/>
    </location>
</feature>
<reference evidence="2" key="3">
    <citation type="submission" date="2005-04" db="EMBL/GenBank/DDBJ databases">
        <authorList>
            <person name="Haas B."/>
            <person name="Blandin G."/>
            <person name="El-Sayed N."/>
        </authorList>
    </citation>
    <scope>NUCLEOTIDE SEQUENCE</scope>
    <source>
        <strain evidence="2">GUTat10.1</strain>
    </source>
</reference>
<sequence length="51" mass="5885">MFLFVLFCFSEGTRQREVESMKWKDCTVATFAGATARVKLIFAFRALSPYL</sequence>
<dbReference type="EMBL" id="AC087606">
    <property type="protein sequence ID" value="AAX80812.1"/>
    <property type="molecule type" value="Genomic_DNA"/>
</dbReference>
<reference evidence="2" key="2">
    <citation type="submission" date="2001-01" db="EMBL/GenBank/DDBJ databases">
        <authorList>
            <person name="El-Sayed N.M."/>
            <person name="Khalak H."/>
            <person name="Adams M.D."/>
        </authorList>
    </citation>
    <scope>NUCLEOTIDE SEQUENCE</scope>
    <source>
        <strain evidence="2">GUTat10.1</strain>
    </source>
</reference>
<organism evidence="2">
    <name type="scientific">Trypanosoma brucei</name>
    <dbReference type="NCBI Taxonomy" id="5691"/>
    <lineage>
        <taxon>Eukaryota</taxon>
        <taxon>Discoba</taxon>
        <taxon>Euglenozoa</taxon>
        <taxon>Kinetoplastea</taxon>
        <taxon>Metakinetoplastina</taxon>
        <taxon>Trypanosomatida</taxon>
        <taxon>Trypanosomatidae</taxon>
        <taxon>Trypanosoma</taxon>
    </lineage>
</organism>
<evidence type="ECO:0000256" key="1">
    <source>
        <dbReference type="SAM" id="SignalP"/>
    </source>
</evidence>
<evidence type="ECO:0000313" key="2">
    <source>
        <dbReference type="EMBL" id="AAX80812.1"/>
    </source>
</evidence>